<sequence length="164" mass="18498">MTLRIDLPEDKDPIGYVWGELVPGIGVAASGFSLAVYEHTTLGLREFEAARLRIAQINGCVFCLDWRTDRDGEKVEDRFLDAVEEWRTTAAFDERTRLAAEYAERYALDHHGLDDGFWQRMKAAYTDREIVELSMCIGSWLAFGRLNHVLGIDGVCVLPSAASR</sequence>
<dbReference type="InterPro" id="IPR029032">
    <property type="entry name" value="AhpD-like"/>
</dbReference>
<organism evidence="1 2">
    <name type="scientific">Nocardioides silvaticus</name>
    <dbReference type="NCBI Taxonomy" id="2201891"/>
    <lineage>
        <taxon>Bacteria</taxon>
        <taxon>Bacillati</taxon>
        <taxon>Actinomycetota</taxon>
        <taxon>Actinomycetes</taxon>
        <taxon>Propionibacteriales</taxon>
        <taxon>Nocardioidaceae</taxon>
        <taxon>Nocardioides</taxon>
    </lineage>
</organism>
<dbReference type="AlphaFoldDB" id="A0A316TSF3"/>
<name>A0A316TSF3_9ACTN</name>
<keyword evidence="2" id="KW-1185">Reference proteome</keyword>
<evidence type="ECO:0000313" key="1">
    <source>
        <dbReference type="EMBL" id="PWN02516.1"/>
    </source>
</evidence>
<comment type="caution">
    <text evidence="1">The sequence shown here is derived from an EMBL/GenBank/DDBJ whole genome shotgun (WGS) entry which is preliminary data.</text>
</comment>
<dbReference type="EMBL" id="QGDD01000005">
    <property type="protein sequence ID" value="PWN02516.1"/>
    <property type="molecule type" value="Genomic_DNA"/>
</dbReference>
<accession>A0A316TSF3</accession>
<proteinExistence type="predicted"/>
<gene>
    <name evidence="1" type="ORF">DJ010_12330</name>
</gene>
<dbReference type="SUPFAM" id="SSF69118">
    <property type="entry name" value="AhpD-like"/>
    <property type="match status" value="1"/>
</dbReference>
<dbReference type="PANTHER" id="PTHR34846:SF10">
    <property type="entry name" value="CYTOPLASMIC PROTEIN"/>
    <property type="match status" value="1"/>
</dbReference>
<dbReference type="PANTHER" id="PTHR34846">
    <property type="entry name" value="4-CARBOXYMUCONOLACTONE DECARBOXYLASE FAMILY PROTEIN (AFU_ORTHOLOGUE AFUA_6G11590)"/>
    <property type="match status" value="1"/>
</dbReference>
<dbReference type="RefSeq" id="WP_109694124.1">
    <property type="nucleotide sequence ID" value="NZ_QGDD01000005.1"/>
</dbReference>
<protein>
    <submittedName>
        <fullName evidence="1">Carboxymuconolactone decarboxylase</fullName>
    </submittedName>
</protein>
<dbReference type="Gene3D" id="1.20.1290.10">
    <property type="entry name" value="AhpD-like"/>
    <property type="match status" value="1"/>
</dbReference>
<evidence type="ECO:0000313" key="2">
    <source>
        <dbReference type="Proteomes" id="UP000245507"/>
    </source>
</evidence>
<dbReference type="Proteomes" id="UP000245507">
    <property type="component" value="Unassembled WGS sequence"/>
</dbReference>
<reference evidence="1 2" key="1">
    <citation type="submission" date="2018-05" db="EMBL/GenBank/DDBJ databases">
        <title>Nocardioides silvaticus genome.</title>
        <authorList>
            <person name="Li C."/>
            <person name="Wang G."/>
        </authorList>
    </citation>
    <scope>NUCLEOTIDE SEQUENCE [LARGE SCALE GENOMIC DNA]</scope>
    <source>
        <strain evidence="1 2">CCTCC AB 2018079</strain>
    </source>
</reference>
<dbReference type="OrthoDB" id="331146at2"/>